<feature type="compositionally biased region" description="Polar residues" evidence="10">
    <location>
        <begin position="361"/>
        <end position="370"/>
    </location>
</feature>
<dbReference type="GO" id="GO:0016020">
    <property type="term" value="C:membrane"/>
    <property type="evidence" value="ECO:0007669"/>
    <property type="project" value="UniProtKB-SubCell"/>
</dbReference>
<feature type="transmembrane region" description="Helical" evidence="11">
    <location>
        <begin position="96"/>
        <end position="119"/>
    </location>
</feature>
<protein>
    <recommendedName>
        <fullName evidence="12">Cation/H+ exchanger transmembrane domain-containing protein</fullName>
    </recommendedName>
</protein>
<comment type="subcellular location">
    <subcellularLocation>
        <location evidence="1">Membrane</location>
        <topology evidence="1">Multi-pass membrane protein</topology>
    </subcellularLocation>
</comment>
<proteinExistence type="predicted"/>
<keyword evidence="9" id="KW-0739">Sodium transport</keyword>
<dbReference type="InterPro" id="IPR038770">
    <property type="entry name" value="Na+/solute_symporter_sf"/>
</dbReference>
<dbReference type="EMBL" id="KN846969">
    <property type="protein sequence ID" value="KIW86245.1"/>
    <property type="molecule type" value="Genomic_DNA"/>
</dbReference>
<reference evidence="13 14" key="1">
    <citation type="submission" date="2015-01" db="EMBL/GenBank/DDBJ databases">
        <title>The Genome Sequence of Fonsecaea pedrosoi CBS 271.37.</title>
        <authorList>
            <consortium name="The Broad Institute Genomics Platform"/>
            <person name="Cuomo C."/>
            <person name="de Hoog S."/>
            <person name="Gorbushina A."/>
            <person name="Stielow B."/>
            <person name="Teixiera M."/>
            <person name="Abouelleil A."/>
            <person name="Chapman S.B."/>
            <person name="Priest M."/>
            <person name="Young S.K."/>
            <person name="Wortman J."/>
            <person name="Nusbaum C."/>
            <person name="Birren B."/>
        </authorList>
    </citation>
    <scope>NUCLEOTIDE SEQUENCE [LARGE SCALE GENOMIC DNA]</scope>
    <source>
        <strain evidence="13 14">CBS 271.37</strain>
    </source>
</reference>
<feature type="transmembrane region" description="Helical" evidence="11">
    <location>
        <begin position="125"/>
        <end position="146"/>
    </location>
</feature>
<evidence type="ECO:0000256" key="9">
    <source>
        <dbReference type="ARBA" id="ARBA00023201"/>
    </source>
</evidence>
<sequence length="604" mass="64384">MADAALPYHEPGIITILVQSSFFLVLNVLGTALDHVFYCGLVGQVLVGMAWGTPGSKMLSREFEDAATQLGYLGLIAIVFEGGLATSAKSLGSSLLLSICVALTGICLPMALSFSLTGISHATNLQAFAAGAALCSTSLGTTFSLLKTTRLTTSRLGTILTSAAMLDDVVGLIMVQVIANLGSGRGSISATTVIRPVFVSLGFAIVIPITCKFWVKPALPHVFGLFVKVREKLALMALDQDMKIFFLLSTAFLAALVTAASYAGTSNLFAAYLAGATISWLDEASLQTTETRSQRKHSERTKLQSHAVNVSSNITSERSEASQSASEVPDSKEEISQDHQPPLSPLLRLSGELTPPPENPRSVTTVNQDSGAADIPDALDVESRGLRMYNHYYAPAVERVLKPFFFASIGFSIPITKMFRGPVIWRGLVYALFMAIGKLFCGMWLVRFFNSSPPPPPTSQSSISNKTRKDKQQGKKQVTLTRRSLPRPKSLYPASILGCAMVARGEIGFLISALAATNGIFTSRRTTGSGDGNDNDNAAAVGGDDGLVSDLYLIVTWAILLCTIAGPLALGFLAKRVKRLQVERARDGGGHGTKEDPLGIWGVN</sequence>
<keyword evidence="6" id="KW-0915">Sodium</keyword>
<feature type="region of interest" description="Disordered" evidence="10">
    <location>
        <begin position="585"/>
        <end position="604"/>
    </location>
</feature>
<feature type="transmembrane region" description="Helical" evidence="11">
    <location>
        <begin position="427"/>
        <end position="446"/>
    </location>
</feature>
<name>A0A0D2H5U7_9EURO</name>
<keyword evidence="3" id="KW-0050">Antiport</keyword>
<dbReference type="Gene3D" id="1.20.1530.20">
    <property type="match status" value="2"/>
</dbReference>
<keyword evidence="4 11" id="KW-0812">Transmembrane</keyword>
<organism evidence="13 14">
    <name type="scientific">Fonsecaea pedrosoi CBS 271.37</name>
    <dbReference type="NCBI Taxonomy" id="1442368"/>
    <lineage>
        <taxon>Eukaryota</taxon>
        <taxon>Fungi</taxon>
        <taxon>Dikarya</taxon>
        <taxon>Ascomycota</taxon>
        <taxon>Pezizomycotina</taxon>
        <taxon>Eurotiomycetes</taxon>
        <taxon>Chaetothyriomycetidae</taxon>
        <taxon>Chaetothyriales</taxon>
        <taxon>Herpotrichiellaceae</taxon>
        <taxon>Fonsecaea</taxon>
    </lineage>
</organism>
<dbReference type="GeneID" id="25301130"/>
<dbReference type="AlphaFoldDB" id="A0A0D2H5U7"/>
<evidence type="ECO:0000256" key="6">
    <source>
        <dbReference type="ARBA" id="ARBA00023053"/>
    </source>
</evidence>
<dbReference type="GO" id="GO:1902600">
    <property type="term" value="P:proton transmembrane transport"/>
    <property type="evidence" value="ECO:0007669"/>
    <property type="project" value="InterPro"/>
</dbReference>
<evidence type="ECO:0000313" key="14">
    <source>
        <dbReference type="Proteomes" id="UP000053029"/>
    </source>
</evidence>
<evidence type="ECO:0000256" key="8">
    <source>
        <dbReference type="ARBA" id="ARBA00023136"/>
    </source>
</evidence>
<evidence type="ECO:0000256" key="5">
    <source>
        <dbReference type="ARBA" id="ARBA00022989"/>
    </source>
</evidence>
<dbReference type="Proteomes" id="UP000053029">
    <property type="component" value="Unassembled WGS sequence"/>
</dbReference>
<evidence type="ECO:0000256" key="4">
    <source>
        <dbReference type="ARBA" id="ARBA00022692"/>
    </source>
</evidence>
<gene>
    <name evidence="13" type="ORF">Z517_01640</name>
</gene>
<dbReference type="InterPro" id="IPR006153">
    <property type="entry name" value="Cation/H_exchanger_TM"/>
</dbReference>
<keyword evidence="5 11" id="KW-1133">Transmembrane helix</keyword>
<dbReference type="VEuPathDB" id="FungiDB:Z517_01640"/>
<dbReference type="RefSeq" id="XP_013290053.1">
    <property type="nucleotide sequence ID" value="XM_013434599.1"/>
</dbReference>
<evidence type="ECO:0000256" key="2">
    <source>
        <dbReference type="ARBA" id="ARBA00022448"/>
    </source>
</evidence>
<evidence type="ECO:0000256" key="3">
    <source>
        <dbReference type="ARBA" id="ARBA00022449"/>
    </source>
</evidence>
<evidence type="ECO:0000256" key="10">
    <source>
        <dbReference type="SAM" id="MobiDB-lite"/>
    </source>
</evidence>
<feature type="transmembrane region" description="Helical" evidence="11">
    <location>
        <begin position="66"/>
        <end position="84"/>
    </location>
</feature>
<dbReference type="OrthoDB" id="1288932at2759"/>
<keyword evidence="14" id="KW-1185">Reference proteome</keyword>
<accession>A0A0D2H5U7</accession>
<evidence type="ECO:0000313" key="13">
    <source>
        <dbReference type="EMBL" id="KIW86245.1"/>
    </source>
</evidence>
<feature type="compositionally biased region" description="Basic and acidic residues" evidence="10">
    <location>
        <begin position="585"/>
        <end position="597"/>
    </location>
</feature>
<feature type="region of interest" description="Disordered" evidence="10">
    <location>
        <begin position="291"/>
        <end position="375"/>
    </location>
</feature>
<feature type="compositionally biased region" description="Polar residues" evidence="10">
    <location>
        <begin position="304"/>
        <end position="315"/>
    </location>
</feature>
<dbReference type="Pfam" id="PF00999">
    <property type="entry name" value="Na_H_Exchanger"/>
    <property type="match status" value="1"/>
</dbReference>
<dbReference type="PANTHER" id="PTHR43562:SF3">
    <property type="entry name" value="SODIUM ION_PROTON EXCHANGER (EUROFUNG)"/>
    <property type="match status" value="1"/>
</dbReference>
<keyword evidence="7" id="KW-0406">Ion transport</keyword>
<evidence type="ECO:0000256" key="1">
    <source>
        <dbReference type="ARBA" id="ARBA00004141"/>
    </source>
</evidence>
<feature type="transmembrane region" description="Helical" evidence="11">
    <location>
        <begin position="244"/>
        <end position="263"/>
    </location>
</feature>
<evidence type="ECO:0000256" key="11">
    <source>
        <dbReference type="SAM" id="Phobius"/>
    </source>
</evidence>
<feature type="transmembrane region" description="Helical" evidence="11">
    <location>
        <begin position="551"/>
        <end position="574"/>
    </location>
</feature>
<dbReference type="GO" id="GO:0015297">
    <property type="term" value="F:antiporter activity"/>
    <property type="evidence" value="ECO:0007669"/>
    <property type="project" value="UniProtKB-KW"/>
</dbReference>
<feature type="domain" description="Cation/H+ exchanger transmembrane" evidence="12">
    <location>
        <begin position="41"/>
        <end position="285"/>
    </location>
</feature>
<keyword evidence="8 11" id="KW-0472">Membrane</keyword>
<dbReference type="HOGENOM" id="CLU_024407_1_0_1"/>
<evidence type="ECO:0000259" key="12">
    <source>
        <dbReference type="Pfam" id="PF00999"/>
    </source>
</evidence>
<feature type="transmembrane region" description="Helical" evidence="11">
    <location>
        <begin position="36"/>
        <end position="54"/>
    </location>
</feature>
<dbReference type="PANTHER" id="PTHR43562">
    <property type="entry name" value="NAPA-TYPE SODIUM/HYDROGEN ANTIPORTER"/>
    <property type="match status" value="1"/>
</dbReference>
<evidence type="ECO:0000256" key="7">
    <source>
        <dbReference type="ARBA" id="ARBA00023065"/>
    </source>
</evidence>
<feature type="transmembrane region" description="Helical" evidence="11">
    <location>
        <begin position="193"/>
        <end position="215"/>
    </location>
</feature>
<keyword evidence="2" id="KW-0813">Transport</keyword>
<dbReference type="GO" id="GO:0006814">
    <property type="term" value="P:sodium ion transport"/>
    <property type="evidence" value="ECO:0007669"/>
    <property type="project" value="UniProtKB-KW"/>
</dbReference>
<feature type="region of interest" description="Disordered" evidence="10">
    <location>
        <begin position="455"/>
        <end position="480"/>
    </location>
</feature>
<feature type="transmembrane region" description="Helical" evidence="11">
    <location>
        <begin position="12"/>
        <end position="29"/>
    </location>
</feature>